<evidence type="ECO:0000313" key="9">
    <source>
        <dbReference type="Proteomes" id="UP000651085"/>
    </source>
</evidence>
<comment type="caution">
    <text evidence="8">The sequence shown here is derived from an EMBL/GenBank/DDBJ whole genome shotgun (WGS) entry which is preliminary data.</text>
</comment>
<evidence type="ECO:0000256" key="7">
    <source>
        <dbReference type="SAM" id="Phobius"/>
    </source>
</evidence>
<dbReference type="GO" id="GO:0005737">
    <property type="term" value="C:cytoplasm"/>
    <property type="evidence" value="ECO:0007669"/>
    <property type="project" value="UniProtKB-SubCell"/>
</dbReference>
<keyword evidence="4 6" id="KW-0802">TPR repeat</keyword>
<evidence type="ECO:0000256" key="3">
    <source>
        <dbReference type="ARBA" id="ARBA00022737"/>
    </source>
</evidence>
<name>A0A926IPW3_9BACT</name>
<evidence type="ECO:0000256" key="1">
    <source>
        <dbReference type="ARBA" id="ARBA00004496"/>
    </source>
</evidence>
<dbReference type="InterPro" id="IPR011990">
    <property type="entry name" value="TPR-like_helical_dom_sf"/>
</dbReference>
<dbReference type="PANTHER" id="PTHR46630">
    <property type="entry name" value="TETRATRICOPEPTIDE REPEAT PROTEIN 29"/>
    <property type="match status" value="1"/>
</dbReference>
<keyword evidence="3" id="KW-0677">Repeat</keyword>
<dbReference type="SUPFAM" id="SSF48452">
    <property type="entry name" value="TPR-like"/>
    <property type="match status" value="1"/>
</dbReference>
<dbReference type="EMBL" id="JACRTF010000001">
    <property type="protein sequence ID" value="MBC8592920.1"/>
    <property type="molecule type" value="Genomic_DNA"/>
</dbReference>
<feature type="repeat" description="TPR" evidence="6">
    <location>
        <begin position="65"/>
        <end position="98"/>
    </location>
</feature>
<dbReference type="Pfam" id="PF13424">
    <property type="entry name" value="TPR_12"/>
    <property type="match status" value="1"/>
</dbReference>
<comment type="similarity">
    <text evidence="5">Belongs to the Rap family.</text>
</comment>
<dbReference type="PROSITE" id="PS50005">
    <property type="entry name" value="TPR"/>
    <property type="match status" value="2"/>
</dbReference>
<keyword evidence="2" id="KW-0963">Cytoplasm</keyword>
<dbReference type="RefSeq" id="WP_262434083.1">
    <property type="nucleotide sequence ID" value="NZ_JACRTF010000001.1"/>
</dbReference>
<dbReference type="AlphaFoldDB" id="A0A926IPW3"/>
<dbReference type="InterPro" id="IPR019734">
    <property type="entry name" value="TPR_rpt"/>
</dbReference>
<dbReference type="SMART" id="SM00028">
    <property type="entry name" value="TPR"/>
    <property type="match status" value="4"/>
</dbReference>
<organism evidence="8 9">
    <name type="scientific">Jilunia laotingensis</name>
    <dbReference type="NCBI Taxonomy" id="2763675"/>
    <lineage>
        <taxon>Bacteria</taxon>
        <taxon>Pseudomonadati</taxon>
        <taxon>Bacteroidota</taxon>
        <taxon>Bacteroidia</taxon>
        <taxon>Bacteroidales</taxon>
        <taxon>Bacteroidaceae</taxon>
        <taxon>Jilunia</taxon>
    </lineage>
</organism>
<keyword evidence="7" id="KW-1133">Transmembrane helix</keyword>
<evidence type="ECO:0000256" key="5">
    <source>
        <dbReference type="ARBA" id="ARBA00038253"/>
    </source>
</evidence>
<protein>
    <submittedName>
        <fullName evidence="8">Tetratricopeptide repeat protein</fullName>
    </submittedName>
</protein>
<sequence length="468" mass="53400">MRFLLYLFVLLCFLSSCHVDRRTEALALLREGEEMADSGDPNSAVNLFRKAADLSTATGDAALQSEIYNCLGDIFLQHGVYDRAIEAYQQAADYVQMLPDKFLLSRAYRGIGKYHYLCGNMKDALQYFQKARNLEDQIADVEEVSSIYNNLSNAYCELEDNDKALFCNSKAISLTKDSLKYFRNCAVRGRLLMLSHQYDSALYYIAIASRSNDARVRASSYYKLSEMPVASGITDSMKYVYLSLAKQLSDSIEDVNRSVQVVESEHLHQLQSLKSNAQSKLIYISFIVAAIVLLLVVYFHYWYKCKKNKYQQIIEHLDTSNRELHKVHEMNKSGWEKQLISITVSAGNSCVERFVAMPFYERLKKKLQSEDASLTYNEQDELRQVVFEVFGNYIQQLSVIIDKLSTNDSLLCCLSLLKFSTRECALCRGVSNETIRSQRTRIKKKIPENFLKGGLFNLIFGEESGGNG</sequence>
<feature type="repeat" description="TPR" evidence="6">
    <location>
        <begin position="105"/>
        <end position="138"/>
    </location>
</feature>
<evidence type="ECO:0000256" key="4">
    <source>
        <dbReference type="ARBA" id="ARBA00022803"/>
    </source>
</evidence>
<feature type="transmembrane region" description="Helical" evidence="7">
    <location>
        <begin position="281"/>
        <end position="303"/>
    </location>
</feature>
<reference evidence="8" key="1">
    <citation type="submission" date="2020-08" db="EMBL/GenBank/DDBJ databases">
        <title>Genome public.</title>
        <authorList>
            <person name="Liu C."/>
            <person name="Sun Q."/>
        </authorList>
    </citation>
    <scope>NUCLEOTIDE SEQUENCE</scope>
    <source>
        <strain evidence="8">N12</strain>
    </source>
</reference>
<dbReference type="Gene3D" id="1.25.40.10">
    <property type="entry name" value="Tetratricopeptide repeat domain"/>
    <property type="match status" value="1"/>
</dbReference>
<gene>
    <name evidence="8" type="ORF">H8744_06560</name>
</gene>
<proteinExistence type="inferred from homology"/>
<comment type="subcellular location">
    <subcellularLocation>
        <location evidence="1">Cytoplasm</location>
    </subcellularLocation>
</comment>
<dbReference type="PROSITE" id="PS51257">
    <property type="entry name" value="PROKAR_LIPOPROTEIN"/>
    <property type="match status" value="1"/>
</dbReference>
<dbReference type="Proteomes" id="UP000651085">
    <property type="component" value="Unassembled WGS sequence"/>
</dbReference>
<evidence type="ECO:0000256" key="6">
    <source>
        <dbReference type="PROSITE-ProRule" id="PRU00339"/>
    </source>
</evidence>
<keyword evidence="7" id="KW-0472">Membrane</keyword>
<dbReference type="PANTHER" id="PTHR46630:SF1">
    <property type="entry name" value="TETRATRICOPEPTIDE REPEAT PROTEIN 29"/>
    <property type="match status" value="1"/>
</dbReference>
<dbReference type="InterPro" id="IPR051476">
    <property type="entry name" value="Bac_ResReg_Asp_Phosphatase"/>
</dbReference>
<evidence type="ECO:0000313" key="8">
    <source>
        <dbReference type="EMBL" id="MBC8592920.1"/>
    </source>
</evidence>
<accession>A0A926IPW3</accession>
<evidence type="ECO:0000256" key="2">
    <source>
        <dbReference type="ARBA" id="ARBA00022490"/>
    </source>
</evidence>
<keyword evidence="7" id="KW-0812">Transmembrane</keyword>
<keyword evidence="9" id="KW-1185">Reference proteome</keyword>